<evidence type="ECO:0000313" key="6">
    <source>
        <dbReference type="Proteomes" id="UP000658131"/>
    </source>
</evidence>
<accession>A0ABR7NGR2</accession>
<dbReference type="SUPFAM" id="SSF160467">
    <property type="entry name" value="PH0987 N-terminal domain-like"/>
    <property type="match status" value="1"/>
</dbReference>
<evidence type="ECO:0000256" key="3">
    <source>
        <dbReference type="ARBA" id="ARBA00022840"/>
    </source>
</evidence>
<dbReference type="EC" id="3.5.2.9" evidence="5"/>
<reference evidence="5 6" key="1">
    <citation type="submission" date="2020-08" db="EMBL/GenBank/DDBJ databases">
        <title>Genome public.</title>
        <authorList>
            <person name="Liu C."/>
            <person name="Sun Q."/>
        </authorList>
    </citation>
    <scope>NUCLEOTIDE SEQUENCE [LARGE SCALE GENOMIC DNA]</scope>
    <source>
        <strain evidence="5 6">BX1</strain>
    </source>
</reference>
<sequence>MRDVRFLLTGDTSVTVEFGNEISGGINAAIRAFNIALSKSGIDGIVETVPTYRSLMVHYRPEKIRHAELCEMMRGLLGKLDDIEIPPAEVVEIPVLYGGEEGPDLAFVAEHNGKTEDEVVKIHTGTEYLIYMLGFTPGFPYLGGMDDSIAAPRLKSPRVRIPGGSVGIAGTQTGVYPIDSPGGWQLIGRTPLKLYDPGRERPILLEAGQYIKFRAVDREEYEAIGREVEQGTCRLHTYAKEG</sequence>
<keyword evidence="1" id="KW-0547">Nucleotide-binding</keyword>
<proteinExistence type="predicted"/>
<evidence type="ECO:0000259" key="4">
    <source>
        <dbReference type="SMART" id="SM00796"/>
    </source>
</evidence>
<keyword evidence="2 5" id="KW-0378">Hydrolase</keyword>
<name>A0ABR7NGR2_9FIRM</name>
<evidence type="ECO:0000256" key="2">
    <source>
        <dbReference type="ARBA" id="ARBA00022801"/>
    </source>
</evidence>
<dbReference type="Proteomes" id="UP000658131">
    <property type="component" value="Unassembled WGS sequence"/>
</dbReference>
<dbReference type="SUPFAM" id="SSF50891">
    <property type="entry name" value="Cyclophilin-like"/>
    <property type="match status" value="1"/>
</dbReference>
<dbReference type="SMART" id="SM00796">
    <property type="entry name" value="AHS1"/>
    <property type="match status" value="1"/>
</dbReference>
<keyword evidence="3" id="KW-0067">ATP-binding</keyword>
<dbReference type="Pfam" id="PF02682">
    <property type="entry name" value="CT_C_D"/>
    <property type="match status" value="1"/>
</dbReference>
<dbReference type="NCBIfam" id="TIGR00370">
    <property type="entry name" value="5-oxoprolinase subunit PxpB"/>
    <property type="match status" value="1"/>
</dbReference>
<organism evidence="5 6">
    <name type="scientific">Yanshouia hominis</name>
    <dbReference type="NCBI Taxonomy" id="2763673"/>
    <lineage>
        <taxon>Bacteria</taxon>
        <taxon>Bacillati</taxon>
        <taxon>Bacillota</taxon>
        <taxon>Clostridia</taxon>
        <taxon>Eubacteriales</taxon>
        <taxon>Oscillospiraceae</taxon>
        <taxon>Yanshouia</taxon>
    </lineage>
</organism>
<dbReference type="PANTHER" id="PTHR34698:SF2">
    <property type="entry name" value="5-OXOPROLINASE SUBUNIT B"/>
    <property type="match status" value="1"/>
</dbReference>
<evidence type="ECO:0000313" key="5">
    <source>
        <dbReference type="EMBL" id="MBC8575565.1"/>
    </source>
</evidence>
<dbReference type="EMBL" id="JACRTB010000005">
    <property type="protein sequence ID" value="MBC8575565.1"/>
    <property type="molecule type" value="Genomic_DNA"/>
</dbReference>
<keyword evidence="6" id="KW-1185">Reference proteome</keyword>
<dbReference type="InterPro" id="IPR029000">
    <property type="entry name" value="Cyclophilin-like_dom_sf"/>
</dbReference>
<gene>
    <name evidence="5" type="primary">pxpB</name>
    <name evidence="5" type="ORF">H8717_03940</name>
</gene>
<protein>
    <submittedName>
        <fullName evidence="5">5-oxoprolinase subunit PxpB</fullName>
        <ecNumber evidence="5">3.5.2.9</ecNumber>
    </submittedName>
</protein>
<feature type="domain" description="Carboxyltransferase" evidence="4">
    <location>
        <begin position="4"/>
        <end position="205"/>
    </location>
</feature>
<comment type="caution">
    <text evidence="5">The sequence shown here is derived from an EMBL/GenBank/DDBJ whole genome shotgun (WGS) entry which is preliminary data.</text>
</comment>
<dbReference type="Gene3D" id="3.30.1360.40">
    <property type="match status" value="1"/>
</dbReference>
<dbReference type="InterPro" id="IPR003833">
    <property type="entry name" value="CT_C_D"/>
</dbReference>
<evidence type="ECO:0000256" key="1">
    <source>
        <dbReference type="ARBA" id="ARBA00022741"/>
    </source>
</evidence>
<dbReference type="RefSeq" id="WP_262399190.1">
    <property type="nucleotide sequence ID" value="NZ_JACRTB010000005.1"/>
</dbReference>
<dbReference type="Gene3D" id="2.40.100.10">
    <property type="entry name" value="Cyclophilin-like"/>
    <property type="match status" value="1"/>
</dbReference>
<dbReference type="PANTHER" id="PTHR34698">
    <property type="entry name" value="5-OXOPROLINASE SUBUNIT B"/>
    <property type="match status" value="1"/>
</dbReference>
<dbReference type="GO" id="GO:0017168">
    <property type="term" value="F:5-oxoprolinase (ATP-hydrolyzing) activity"/>
    <property type="evidence" value="ECO:0007669"/>
    <property type="project" value="UniProtKB-EC"/>
</dbReference>
<dbReference type="InterPro" id="IPR010016">
    <property type="entry name" value="PxpB"/>
</dbReference>